<dbReference type="InterPro" id="IPR007777">
    <property type="entry name" value="DUF685"/>
</dbReference>
<dbReference type="Pfam" id="PF05085">
    <property type="entry name" value="DUF685"/>
    <property type="match status" value="1"/>
</dbReference>
<proteinExistence type="predicted"/>
<evidence type="ECO:0000313" key="2">
    <source>
        <dbReference type="Proteomes" id="UP000006163"/>
    </source>
</evidence>
<geneLocation type="plasmid" evidence="1 2">
    <name>VS116_lp28-3</name>
</geneLocation>
<dbReference type="EMBL" id="CP001440">
    <property type="protein sequence ID" value="ACN53001.1"/>
    <property type="molecule type" value="Genomic_DNA"/>
</dbReference>
<accession>C0R8Z3</accession>
<sequence length="154" mass="17350">MADDKEKLLIDEQETVQTKDLNKVTSVKNDDFLLLDDEVVSCNAITFKDFLNSLKTKYLKGKGLDYFKEIIKSTIAEELAADKDFVEKIYAKTLDKLIGNDSDKLSNLFSKIKSRLTDSISLATLSRSNDLLIMPSSSTIQKNTRSQTITRSTI</sequence>
<reference evidence="1 2" key="1">
    <citation type="journal article" date="2012" name="J. Bacteriol.">
        <title>Whole-Genome Sequences of Borrelia bissettii, Borrelia valaisiana, and Borrelia spielmanii.</title>
        <authorList>
            <person name="Schutzer S.E."/>
            <person name="Fraser-Liggett C.M."/>
            <person name="Qiu W.G."/>
            <person name="Kraiczy P."/>
            <person name="Mongodin E.F."/>
            <person name="Dunn J.J."/>
            <person name="Luft B.J."/>
            <person name="Casjens S.R."/>
        </authorList>
    </citation>
    <scope>NUCLEOTIDE SEQUENCE [LARGE SCALE GENOMIC DNA]</scope>
    <source>
        <strain evidence="1 2">VS116</strain>
        <plasmid evidence="1">VS116_lp28-3</plasmid>
    </source>
</reference>
<organism evidence="1 2">
    <name type="scientific">Borreliella valaisiana VS116</name>
    <dbReference type="NCBI Taxonomy" id="445987"/>
    <lineage>
        <taxon>Bacteria</taxon>
        <taxon>Pseudomonadati</taxon>
        <taxon>Spirochaetota</taxon>
        <taxon>Spirochaetia</taxon>
        <taxon>Spirochaetales</taxon>
        <taxon>Borreliaceae</taxon>
        <taxon>Borreliella</taxon>
    </lineage>
</organism>
<protein>
    <submittedName>
        <fullName evidence="1">Uncharacterized protein</fullName>
    </submittedName>
</protein>
<dbReference type="HOGENOM" id="CLU_141951_0_0_12"/>
<keyword evidence="2" id="KW-1185">Reference proteome</keyword>
<name>C0R8Z3_BORVA</name>
<keyword evidence="1" id="KW-0614">Plasmid</keyword>
<evidence type="ECO:0000313" key="1">
    <source>
        <dbReference type="EMBL" id="ACN53001.1"/>
    </source>
</evidence>
<dbReference type="Proteomes" id="UP000006163">
    <property type="component" value="Plasmid VS116_lp28-3"/>
</dbReference>
<dbReference type="AlphaFoldDB" id="C0R8Z3"/>
<gene>
    <name evidence="1" type="ORF">BVAVS116_H0078</name>
</gene>